<dbReference type="RefSeq" id="WP_091592019.1">
    <property type="nucleotide sequence ID" value="NZ_JBHRWG010000004.1"/>
</dbReference>
<dbReference type="OrthoDB" id="9788295at2"/>
<dbReference type="PATRIC" id="fig|307121.4.peg.3458"/>
<dbReference type="PANTHER" id="PTHR47917">
    <property type="match status" value="1"/>
</dbReference>
<feature type="domain" description="Coenzyme F420:L-glutamate ligase-like" evidence="8">
    <location>
        <begin position="12"/>
        <end position="210"/>
    </location>
</feature>
<keyword evidence="6" id="KW-0342">GTP-binding</keyword>
<keyword evidence="3" id="KW-0547">Nucleotide-binding</keyword>
<organism evidence="9 10">
    <name type="scientific">Micromonospora krabiensis</name>
    <dbReference type="NCBI Taxonomy" id="307121"/>
    <lineage>
        <taxon>Bacteria</taxon>
        <taxon>Bacillati</taxon>
        <taxon>Actinomycetota</taxon>
        <taxon>Actinomycetes</taxon>
        <taxon>Micromonosporales</taxon>
        <taxon>Micromonosporaceae</taxon>
        <taxon>Micromonospora</taxon>
    </lineage>
</organism>
<dbReference type="PANTHER" id="PTHR47917:SF1">
    <property type="entry name" value="COENZYME F420:L-GLUTAMATE LIGASE"/>
    <property type="match status" value="1"/>
</dbReference>
<protein>
    <submittedName>
        <fullName evidence="9">Coenzyme F420-0:L-glutamate ligase / coenzyme F420-1:gamma-L-glutamate ligase</fullName>
    </submittedName>
</protein>
<keyword evidence="5" id="KW-0630">Potassium</keyword>
<sequence length="364" mass="37545">MRLEILPVLGIGHVSEGDDLAAVIATAAPWLRDGDVLVVTSKIVSKSEGQLVDVPADGPERQTARDEVLAAETARVVATRGATRIVQTHHGFVMASAGIDASNVDKTRLVLLPKDPDASARALRAALRARYDLDVAVVISDTMGRPWRNGLTDVALGVAGMSALRDHRGEVDPYGNELQLTQMAVVDELAAAGELIKGKIDQVPVAVVRGYLTAARPDEDEAGAAVLVRDAAQDLFSLGTAEARTAGLVAAMTLPDGPGDTPADPAAVRRAIDAVAGVVAPGTVFTLVADDDDVRAGLVAAVPGWPDRATTLVLGSPPTPVDTTDLVRFGADVHRLRVALAVEGVPSLLLPPPAGSTASAALAL</sequence>
<evidence type="ECO:0000256" key="6">
    <source>
        <dbReference type="ARBA" id="ARBA00023134"/>
    </source>
</evidence>
<evidence type="ECO:0000256" key="2">
    <source>
        <dbReference type="ARBA" id="ARBA00022723"/>
    </source>
</evidence>
<keyword evidence="2" id="KW-0479">Metal-binding</keyword>
<evidence type="ECO:0000256" key="5">
    <source>
        <dbReference type="ARBA" id="ARBA00022958"/>
    </source>
</evidence>
<name>A0A1C3N5I6_9ACTN</name>
<gene>
    <name evidence="9" type="ORF">GA0070620_3389</name>
</gene>
<dbReference type="NCBIfam" id="NF009810">
    <property type="entry name" value="PRK13294.1"/>
    <property type="match status" value="1"/>
</dbReference>
<reference evidence="10" key="1">
    <citation type="submission" date="2016-06" db="EMBL/GenBank/DDBJ databases">
        <authorList>
            <person name="Varghese N."/>
        </authorList>
    </citation>
    <scope>NUCLEOTIDE SEQUENCE [LARGE SCALE GENOMIC DNA]</scope>
    <source>
        <strain evidence="10">DSM 45344</strain>
    </source>
</reference>
<keyword evidence="4" id="KW-0460">Magnesium</keyword>
<accession>A0A1C3N5I6</accession>
<dbReference type="InterPro" id="IPR008225">
    <property type="entry name" value="F420-0_g-glutamyl_ligase"/>
</dbReference>
<dbReference type="Pfam" id="PF01996">
    <property type="entry name" value="F420_ligase"/>
    <property type="match status" value="1"/>
</dbReference>
<evidence type="ECO:0000256" key="1">
    <source>
        <dbReference type="ARBA" id="ARBA00022598"/>
    </source>
</evidence>
<evidence type="ECO:0000256" key="7">
    <source>
        <dbReference type="ARBA" id="ARBA00023211"/>
    </source>
</evidence>
<evidence type="ECO:0000256" key="3">
    <source>
        <dbReference type="ARBA" id="ARBA00022741"/>
    </source>
</evidence>
<dbReference type="GO" id="GO:0052618">
    <property type="term" value="F:coenzyme F420-0:L-glutamate ligase activity"/>
    <property type="evidence" value="ECO:0007669"/>
    <property type="project" value="TreeGrafter"/>
</dbReference>
<evidence type="ECO:0000256" key="4">
    <source>
        <dbReference type="ARBA" id="ARBA00022842"/>
    </source>
</evidence>
<dbReference type="Proteomes" id="UP000199393">
    <property type="component" value="Chromosome I"/>
</dbReference>
<dbReference type="GO" id="GO:0046872">
    <property type="term" value="F:metal ion binding"/>
    <property type="evidence" value="ECO:0007669"/>
    <property type="project" value="UniProtKB-KW"/>
</dbReference>
<proteinExistence type="predicted"/>
<dbReference type="Gene3D" id="3.90.1660.10">
    <property type="entry name" value="CofE-like domain"/>
    <property type="match status" value="1"/>
</dbReference>
<dbReference type="Gene3D" id="3.30.1330.100">
    <property type="entry name" value="CofE-like"/>
    <property type="match status" value="1"/>
</dbReference>
<dbReference type="GO" id="GO:0005525">
    <property type="term" value="F:GTP binding"/>
    <property type="evidence" value="ECO:0007669"/>
    <property type="project" value="UniProtKB-KW"/>
</dbReference>
<dbReference type="STRING" id="307121.GA0070620_3389"/>
<dbReference type="NCBIfam" id="TIGR01916">
    <property type="entry name" value="F420_cofE"/>
    <property type="match status" value="1"/>
</dbReference>
<dbReference type="InterPro" id="IPR002847">
    <property type="entry name" value="F420-0_gamma-glut_ligase-dom"/>
</dbReference>
<keyword evidence="10" id="KW-1185">Reference proteome</keyword>
<dbReference type="AlphaFoldDB" id="A0A1C3N5I6"/>
<evidence type="ECO:0000313" key="9">
    <source>
        <dbReference type="EMBL" id="SBV27859.1"/>
    </source>
</evidence>
<keyword evidence="1 9" id="KW-0436">Ligase</keyword>
<evidence type="ECO:0000313" key="10">
    <source>
        <dbReference type="Proteomes" id="UP000199393"/>
    </source>
</evidence>
<dbReference type="EMBL" id="LT598496">
    <property type="protein sequence ID" value="SBV27859.1"/>
    <property type="molecule type" value="Genomic_DNA"/>
</dbReference>
<keyword evidence="7" id="KW-0464">Manganese</keyword>
<evidence type="ECO:0000259" key="8">
    <source>
        <dbReference type="Pfam" id="PF01996"/>
    </source>
</evidence>
<dbReference type="SUPFAM" id="SSF144010">
    <property type="entry name" value="CofE-like"/>
    <property type="match status" value="1"/>
</dbReference>